<evidence type="ECO:0000313" key="4">
    <source>
        <dbReference type="EMBL" id="KJF17158.1"/>
    </source>
</evidence>
<dbReference type="EMBL" id="JXYS01000062">
    <property type="protein sequence ID" value="KJF17158.1"/>
    <property type="molecule type" value="Genomic_DNA"/>
</dbReference>
<sequence length="539" mass="59155">MADEIRRTTSGIELKPIYGYGDIPEGHRELLSTSPGEPPYLRGAYPKMYRTKPWRIFQLSGFGNPIDESERIKFLLSHGESGFLMEHDRMTADHLYDVDNPEVLARSGDVGLTGAVILSIRDFATILDGIDIENTYAHAGGAVVQHGPFANACYWNVAASRGIDLKRLAGTGQSDFNLTYLGCIAKEQIPPRDGLRLNLDLIEFCHRNLPRWVPVSIAAYNGADSGLNAKEELGLLMANAKEYLDGIVERGNIEVAQVARSIGGINLRTSMDIFEDIAKLRAARVMWSRMLKERYGVDDERARQLRIHVVTAGSAMTYQQPLNNIVRGTLMALAAVLGGAQSLGVSGYDEAITIPSEHAHQMSLRIQQILQNESNLTSVVDPLGGSYLIESLTGQLVEEGFGVFDEIVAQGGYIATLESGWLYRRAVAGSNEAAYDIETNRVAKVGVNCFMDDVSPYEIEAFEAPRDAFDNAMERLVDLRATRDQKVLRDALVGLEEACVSSSNIMPAMMAATEAEVSLGEIGAVFRSSFGSWEVPFDF</sequence>
<accession>A0A0D8HGW1</accession>
<dbReference type="InterPro" id="IPR006099">
    <property type="entry name" value="MeMalonylCoA_mutase_a/b_cat"/>
</dbReference>
<dbReference type="SUPFAM" id="SSF51703">
    <property type="entry name" value="Cobalamin (vitamin B12)-dependent enzymes"/>
    <property type="match status" value="1"/>
</dbReference>
<comment type="subunit">
    <text evidence="1">Heterodimer of an alpha and a beta chain.</text>
</comment>
<dbReference type="EC" id="5.4.99.2" evidence="4"/>
<organism evidence="4 5">
    <name type="scientific">Acidithrix ferrooxidans</name>
    <dbReference type="NCBI Taxonomy" id="1280514"/>
    <lineage>
        <taxon>Bacteria</taxon>
        <taxon>Bacillati</taxon>
        <taxon>Actinomycetota</taxon>
        <taxon>Acidimicrobiia</taxon>
        <taxon>Acidimicrobiales</taxon>
        <taxon>Acidimicrobiaceae</taxon>
        <taxon>Acidithrix</taxon>
    </lineage>
</organism>
<dbReference type="Pfam" id="PF01642">
    <property type="entry name" value="MM_CoA_mutase"/>
    <property type="match status" value="1"/>
</dbReference>
<feature type="domain" description="Methylmalonyl-CoA mutase alpha/beta chain catalytic" evidence="3">
    <location>
        <begin position="8"/>
        <end position="531"/>
    </location>
</feature>
<dbReference type="OrthoDB" id="9762378at2"/>
<reference evidence="4 5" key="1">
    <citation type="submission" date="2015-01" db="EMBL/GenBank/DDBJ databases">
        <title>Draft genome of the acidophilic iron oxidizer Acidithrix ferrooxidans strain Py-F3.</title>
        <authorList>
            <person name="Poehlein A."/>
            <person name="Eisen S."/>
            <person name="Schloemann M."/>
            <person name="Johnson B.D."/>
            <person name="Daniel R."/>
            <person name="Muehling M."/>
        </authorList>
    </citation>
    <scope>NUCLEOTIDE SEQUENCE [LARGE SCALE GENOMIC DNA]</scope>
    <source>
        <strain evidence="4 5">Py-F3</strain>
    </source>
</reference>
<keyword evidence="5" id="KW-1185">Reference proteome</keyword>
<dbReference type="Proteomes" id="UP000032360">
    <property type="component" value="Unassembled WGS sequence"/>
</dbReference>
<dbReference type="PANTHER" id="PTHR48101">
    <property type="entry name" value="METHYLMALONYL-COA MUTASE, MITOCHONDRIAL-RELATED"/>
    <property type="match status" value="1"/>
</dbReference>
<evidence type="ECO:0000259" key="3">
    <source>
        <dbReference type="Pfam" id="PF01642"/>
    </source>
</evidence>
<dbReference type="PANTHER" id="PTHR48101:SF1">
    <property type="entry name" value="METHYLMALONYL-COA MUTASE, LARGE SUBUNIT"/>
    <property type="match status" value="1"/>
</dbReference>
<evidence type="ECO:0000256" key="1">
    <source>
        <dbReference type="ARBA" id="ARBA00011870"/>
    </source>
</evidence>
<dbReference type="InterPro" id="IPR006098">
    <property type="entry name" value="MMCoA_mutase_a_cat"/>
</dbReference>
<dbReference type="Gene3D" id="3.20.20.240">
    <property type="entry name" value="Methylmalonyl-CoA mutase"/>
    <property type="match status" value="1"/>
</dbReference>
<dbReference type="InterPro" id="IPR016176">
    <property type="entry name" value="Cbl-dep_enz_cat"/>
</dbReference>
<dbReference type="AlphaFoldDB" id="A0A0D8HGW1"/>
<dbReference type="PATRIC" id="fig|1280514.3.peg.2588"/>
<protein>
    <submittedName>
        <fullName evidence="4">Methylmalonyl-CoA mutase</fullName>
        <ecNumber evidence="4">5.4.99.2</ecNumber>
    </submittedName>
</protein>
<dbReference type="GO" id="GO:0004494">
    <property type="term" value="F:methylmalonyl-CoA mutase activity"/>
    <property type="evidence" value="ECO:0007669"/>
    <property type="project" value="UniProtKB-EC"/>
</dbReference>
<proteinExistence type="predicted"/>
<evidence type="ECO:0000313" key="5">
    <source>
        <dbReference type="Proteomes" id="UP000032360"/>
    </source>
</evidence>
<dbReference type="STRING" id="1280514.AXFE_19670"/>
<dbReference type="GO" id="GO:0031419">
    <property type="term" value="F:cobalamin binding"/>
    <property type="evidence" value="ECO:0007669"/>
    <property type="project" value="UniProtKB-KW"/>
</dbReference>
<name>A0A0D8HGW1_9ACTN</name>
<comment type="caution">
    <text evidence="4">The sequence shown here is derived from an EMBL/GenBank/DDBJ whole genome shotgun (WGS) entry which is preliminary data.</text>
</comment>
<evidence type="ECO:0000256" key="2">
    <source>
        <dbReference type="ARBA" id="ARBA00023235"/>
    </source>
</evidence>
<gene>
    <name evidence="4" type="primary">scpA3</name>
    <name evidence="4" type="ORF">AXFE_19670</name>
</gene>
<dbReference type="RefSeq" id="WP_052605619.1">
    <property type="nucleotide sequence ID" value="NZ_JXYS01000062.1"/>
</dbReference>
<dbReference type="NCBIfam" id="TIGR00641">
    <property type="entry name" value="acid_CoA_mut_N"/>
    <property type="match status" value="1"/>
</dbReference>
<keyword evidence="2 4" id="KW-0413">Isomerase</keyword>